<dbReference type="Proteomes" id="UP000271008">
    <property type="component" value="Unassembled WGS sequence"/>
</dbReference>
<dbReference type="Proteomes" id="UP000885382">
    <property type="component" value="Unassembled WGS sequence"/>
</dbReference>
<dbReference type="Pfam" id="PF00419">
    <property type="entry name" value="Fimbrial"/>
    <property type="match status" value="1"/>
</dbReference>
<dbReference type="Proteomes" id="UP000523197">
    <property type="component" value="Unassembled WGS sequence"/>
</dbReference>
<dbReference type="EMBL" id="RTJF01000002">
    <property type="protein sequence ID" value="MJL91630.1"/>
    <property type="molecule type" value="Genomic_DNA"/>
</dbReference>
<evidence type="ECO:0000256" key="1">
    <source>
        <dbReference type="SAM" id="SignalP"/>
    </source>
</evidence>
<reference evidence="5 14" key="7">
    <citation type="submission" date="2020-05" db="EMBL/GenBank/DDBJ databases">
        <title>Epidemiological investigations into extended-spectrum beta-lactam resistant Escherichia coli ST457 carried by Australian Silver gulls identified clonal lineages that cause ExPEC disease.</title>
        <authorList>
            <person name="Nesporova K."/>
            <person name="Wyrsch E.R."/>
            <person name="Valcek A."/>
            <person name="Bitar I."/>
            <person name="Chaw K."/>
            <person name="Harris P."/>
            <person name="Hrabak J."/>
            <person name="Djordjevic S.P."/>
            <person name="Dolejska M."/>
        </authorList>
    </citation>
    <scope>NUCLEOTIDE SEQUENCE [LARGE SCALE GENOMIC DNA]</scope>
    <source>
        <strain evidence="5 14">CE1966</strain>
    </source>
</reference>
<reference evidence="7 12" key="6">
    <citation type="submission" date="2020-02" db="EMBL/GenBank/DDBJ databases">
        <title>WGS of Carbapenem-Resistant Enterobacteriaceae.</title>
        <authorList>
            <person name="Tokajian S."/>
            <person name="El Chaar M."/>
            <person name="El Khoury M."/>
        </authorList>
    </citation>
    <scope>NUCLEOTIDE SEQUENCE [LARGE SCALE GENOMIC DNA]</scope>
    <source>
        <strain evidence="7 12">ECM_75</strain>
    </source>
</reference>
<name>A0A1D7PVX0_ECOLX</name>
<dbReference type="InterPro" id="IPR008966">
    <property type="entry name" value="Adhesion_dom_sf"/>
</dbReference>
<evidence type="ECO:0000313" key="12">
    <source>
        <dbReference type="Proteomes" id="UP000472856"/>
    </source>
</evidence>
<dbReference type="EMBL" id="RQTU01000003">
    <property type="protein sequence ID" value="RRD77661.1"/>
    <property type="molecule type" value="Genomic_DNA"/>
</dbReference>
<proteinExistence type="predicted"/>
<evidence type="ECO:0000313" key="4">
    <source>
        <dbReference type="EMBL" id="HAJ0995459.1"/>
    </source>
</evidence>
<dbReference type="PANTHER" id="PTHR33420:SF33">
    <property type="entry name" value="MINOR FIMBRIAL SUBUNIT"/>
    <property type="match status" value="1"/>
</dbReference>
<feature type="signal peptide" evidence="1">
    <location>
        <begin position="1"/>
        <end position="22"/>
    </location>
</feature>
<accession>A0A1D7PVX0</accession>
<dbReference type="Proteomes" id="UP000514715">
    <property type="component" value="Chromosome"/>
</dbReference>
<evidence type="ECO:0000313" key="3">
    <source>
        <dbReference type="EMBL" id="GCO41315.1"/>
    </source>
</evidence>
<reference evidence="3 11" key="2">
    <citation type="submission" date="2018-04" db="EMBL/GenBank/DDBJ databases">
        <title>Large scale genomics of bovine and human commensal E. coli to reveal the emerging process of EHEC.</title>
        <authorList>
            <person name="Arimizu Y."/>
            <person name="Ogura Y."/>
        </authorList>
    </citation>
    <scope>NUCLEOTIDE SEQUENCE [LARGE SCALE GENOMIC DNA]</scope>
    <source>
        <strain evidence="3 11">ECSC038</strain>
    </source>
</reference>
<dbReference type="EMBL" id="DABGZR010000005">
    <property type="protein sequence ID" value="HAJ0995459.1"/>
    <property type="molecule type" value="Genomic_DNA"/>
</dbReference>
<evidence type="ECO:0000313" key="13">
    <source>
        <dbReference type="Proteomes" id="UP000514715"/>
    </source>
</evidence>
<reference evidence="8 13" key="8">
    <citation type="submission" date="2020-06" db="EMBL/GenBank/DDBJ databases">
        <title>REHAB project genomes.</title>
        <authorList>
            <person name="Shaw L.P."/>
        </authorList>
    </citation>
    <scope>NUCLEOTIDE SEQUENCE [LARGE SCALE GENOMIC DNA]</scope>
    <source>
        <strain evidence="8 13">RHB07-C04</strain>
    </source>
</reference>
<keyword evidence="1" id="KW-0732">Signal</keyword>
<dbReference type="GO" id="GO:0043709">
    <property type="term" value="P:cell adhesion involved in single-species biofilm formation"/>
    <property type="evidence" value="ECO:0007669"/>
    <property type="project" value="TreeGrafter"/>
</dbReference>
<dbReference type="SUPFAM" id="SSF49401">
    <property type="entry name" value="Bacterial adhesins"/>
    <property type="match status" value="1"/>
</dbReference>
<sequence>MRITLHKLAILTGLFLSSSVLATDINVDFTATVKASTCNITLSGDNVTPDGSDTYTLTFPGTIGLDKIANKTTQAQANFNLVASGCTTGVSKINTRLSGNASGTTPALIVPLSSDTTSTTNYIGMGIKALGEDDSTFLIPNSAPSFIPWEISDTDKTLELTVALRETTAGSGVPGDFRAQATFNFIYE</sequence>
<dbReference type="InterPro" id="IPR000259">
    <property type="entry name" value="Adhesion_dom_fimbrial"/>
</dbReference>
<evidence type="ECO:0000313" key="5">
    <source>
        <dbReference type="EMBL" id="MBA1888278.1"/>
    </source>
</evidence>
<dbReference type="EMBL" id="CP057975">
    <property type="protein sequence ID" value="QMP45255.1"/>
    <property type="molecule type" value="Genomic_DNA"/>
</dbReference>
<dbReference type="Proteomes" id="UP000300926">
    <property type="component" value="Unassembled WGS sequence"/>
</dbReference>
<dbReference type="AlphaFoldDB" id="A0A1D7PVX0"/>
<dbReference type="EMBL" id="BFIH01000074">
    <property type="protein sequence ID" value="GCO41315.1"/>
    <property type="molecule type" value="Genomic_DNA"/>
</dbReference>
<evidence type="ECO:0000313" key="14">
    <source>
        <dbReference type="Proteomes" id="UP000523197"/>
    </source>
</evidence>
<gene>
    <name evidence="3" type="primary">yadM</name>
    <name evidence="6" type="ORF">DNX30_02425</name>
    <name evidence="9" type="ORF">EIA08_06165</name>
    <name evidence="3" type="ORF">ExPECSC038_04019</name>
    <name evidence="7" type="ORF">G5603_15775</name>
    <name evidence="4" type="ORF">HL601_07540</name>
    <name evidence="5" type="ORF">HLX92_19120</name>
    <name evidence="8" type="ORF">HVW04_10380</name>
</gene>
<evidence type="ECO:0000313" key="9">
    <source>
        <dbReference type="EMBL" id="RRD77661.1"/>
    </source>
</evidence>
<dbReference type="Proteomes" id="UP000472856">
    <property type="component" value="Unassembled WGS sequence"/>
</dbReference>
<dbReference type="EMBL" id="JAAJRI010000011">
    <property type="protein sequence ID" value="NGE89642.1"/>
    <property type="molecule type" value="Genomic_DNA"/>
</dbReference>
<reference evidence="9 10" key="4">
    <citation type="submission" date="2018-11" db="EMBL/GenBank/DDBJ databases">
        <title>Enterobacteriaceae from Patient.</title>
        <authorList>
            <person name="Shen C."/>
            <person name="Yang Y."/>
            <person name="Tian G."/>
        </authorList>
    </citation>
    <scope>NUCLEOTIDE SEQUENCE [LARGE SCALE GENOMIC DNA]</scope>
    <source>
        <strain evidence="9 10">GBGD28</strain>
    </source>
</reference>
<evidence type="ECO:0000313" key="10">
    <source>
        <dbReference type="Proteomes" id="UP000271008"/>
    </source>
</evidence>
<evidence type="ECO:0000313" key="8">
    <source>
        <dbReference type="EMBL" id="QMP45255.1"/>
    </source>
</evidence>
<dbReference type="InterPro" id="IPR050263">
    <property type="entry name" value="Bact_Fimbrial_Adh_Pro"/>
</dbReference>
<dbReference type="Gene3D" id="2.60.40.1090">
    <property type="entry name" value="Fimbrial-type adhesion domain"/>
    <property type="match status" value="1"/>
</dbReference>
<evidence type="ECO:0000313" key="11">
    <source>
        <dbReference type="Proteomes" id="UP000300926"/>
    </source>
</evidence>
<dbReference type="GO" id="GO:0009289">
    <property type="term" value="C:pilus"/>
    <property type="evidence" value="ECO:0007669"/>
    <property type="project" value="InterPro"/>
</dbReference>
<dbReference type="EMBL" id="JABFNF010000019">
    <property type="protein sequence ID" value="MBA1888278.1"/>
    <property type="molecule type" value="Genomic_DNA"/>
</dbReference>
<dbReference type="PANTHER" id="PTHR33420">
    <property type="entry name" value="FIMBRIAL SUBUNIT ELFA-RELATED"/>
    <property type="match status" value="1"/>
</dbReference>
<dbReference type="InterPro" id="IPR036937">
    <property type="entry name" value="Adhesion_dom_fimbrial_sf"/>
</dbReference>
<protein>
    <submittedName>
        <fullName evidence="9">Fimbrial protein</fullName>
    </submittedName>
</protein>
<evidence type="ECO:0000259" key="2">
    <source>
        <dbReference type="Pfam" id="PF00419"/>
    </source>
</evidence>
<organism evidence="9 10">
    <name type="scientific">Escherichia coli</name>
    <dbReference type="NCBI Taxonomy" id="562"/>
    <lineage>
        <taxon>Bacteria</taxon>
        <taxon>Pseudomonadati</taxon>
        <taxon>Pseudomonadota</taxon>
        <taxon>Gammaproteobacteria</taxon>
        <taxon>Enterobacterales</taxon>
        <taxon>Enterobacteriaceae</taxon>
        <taxon>Escherichia</taxon>
    </lineage>
</organism>
<feature type="domain" description="Fimbrial-type adhesion" evidence="2">
    <location>
        <begin position="28"/>
        <end position="187"/>
    </location>
</feature>
<reference evidence="6" key="3">
    <citation type="submission" date="2018-06" db="EMBL/GenBank/DDBJ databases">
        <authorList>
            <person name="Ashton P.M."/>
            <person name="Dallman T."/>
            <person name="Nair S."/>
            <person name="De Pinna E."/>
            <person name="Peters T."/>
            <person name="Grant K."/>
        </authorList>
    </citation>
    <scope>NUCLEOTIDE SEQUENCE [LARGE SCALE GENOMIC DNA]</scope>
    <source>
        <strain evidence="6">462023</strain>
    </source>
</reference>
<reference evidence="4" key="1">
    <citation type="journal article" date="2018" name="Genome Biol.">
        <title>SKESA: strategic k-mer extension for scrupulous assemblies.</title>
        <authorList>
            <person name="Souvorov A."/>
            <person name="Agarwala R."/>
            <person name="Lipman D.J."/>
        </authorList>
    </citation>
    <scope>NUCLEOTIDE SEQUENCE [LARGE SCALE GENOMIC DNA]</scope>
    <source>
        <strain evidence="4">EC00605</strain>
    </source>
</reference>
<feature type="chain" id="PRO_5015063285" evidence="1">
    <location>
        <begin position="23"/>
        <end position="188"/>
    </location>
</feature>
<evidence type="ECO:0000313" key="6">
    <source>
        <dbReference type="EMBL" id="MJL91630.1"/>
    </source>
</evidence>
<reference evidence="4" key="5">
    <citation type="submission" date="2019-09" db="EMBL/GenBank/DDBJ databases">
        <authorList>
            <consortium name="NCBI Pathogen Detection Project"/>
        </authorList>
    </citation>
    <scope>NUCLEOTIDE SEQUENCE</scope>
    <source>
        <strain evidence="4">EC00605</strain>
    </source>
</reference>
<evidence type="ECO:0000313" key="7">
    <source>
        <dbReference type="EMBL" id="NGE89642.1"/>
    </source>
</evidence>